<evidence type="ECO:0000256" key="1">
    <source>
        <dbReference type="SAM" id="MobiDB-lite"/>
    </source>
</evidence>
<feature type="compositionally biased region" description="Low complexity" evidence="1">
    <location>
        <begin position="100"/>
        <end position="115"/>
    </location>
</feature>
<dbReference type="AlphaFoldDB" id="A0A919KFX9"/>
<gene>
    <name evidence="2" type="ORF">GCM10018980_76330</name>
</gene>
<evidence type="ECO:0000313" key="3">
    <source>
        <dbReference type="Proteomes" id="UP000619355"/>
    </source>
</evidence>
<reference evidence="3" key="1">
    <citation type="journal article" date="2019" name="Int. J. Syst. Evol. Microbiol.">
        <title>The Global Catalogue of Microorganisms (GCM) 10K type strain sequencing project: providing services to taxonomists for standard genome sequencing and annotation.</title>
        <authorList>
            <consortium name="The Broad Institute Genomics Platform"/>
            <consortium name="The Broad Institute Genome Sequencing Center for Infectious Disease"/>
            <person name="Wu L."/>
            <person name="Ma J."/>
        </authorList>
    </citation>
    <scope>NUCLEOTIDE SEQUENCE [LARGE SCALE GENOMIC DNA]</scope>
    <source>
        <strain evidence="3">JCM 4253</strain>
    </source>
</reference>
<organism evidence="2 3">
    <name type="scientific">Streptomyces capoamus</name>
    <dbReference type="NCBI Taxonomy" id="68183"/>
    <lineage>
        <taxon>Bacteria</taxon>
        <taxon>Bacillati</taxon>
        <taxon>Actinomycetota</taxon>
        <taxon>Actinomycetes</taxon>
        <taxon>Kitasatosporales</taxon>
        <taxon>Streptomycetaceae</taxon>
        <taxon>Streptomyces</taxon>
    </lineage>
</organism>
<protein>
    <submittedName>
        <fullName evidence="2">Uncharacterized protein</fullName>
    </submittedName>
</protein>
<dbReference type="EMBL" id="BNBF01000048">
    <property type="protein sequence ID" value="GHG77785.1"/>
    <property type="molecule type" value="Genomic_DNA"/>
</dbReference>
<accession>A0A919KFX9</accession>
<proteinExistence type="predicted"/>
<comment type="caution">
    <text evidence="2">The sequence shown here is derived from an EMBL/GenBank/DDBJ whole genome shotgun (WGS) entry which is preliminary data.</text>
</comment>
<name>A0A919KFX9_9ACTN</name>
<evidence type="ECO:0000313" key="2">
    <source>
        <dbReference type="EMBL" id="GHG77785.1"/>
    </source>
</evidence>
<keyword evidence="3" id="KW-1185">Reference proteome</keyword>
<dbReference type="Proteomes" id="UP000619355">
    <property type="component" value="Unassembled WGS sequence"/>
</dbReference>
<sequence>MYTQERTTMSNLVVGGPVAVNSYDNAIVAALVENRPVMLVHAFNGGYLRPAELSDSVHDRGVELATSLDDATKEAKGHLWYITPAGFFGQRPLYFLESAAGQAPPASTPTPAVAGQPSPAPAGQVPSAPAATGTADPGRGDDGLPKPLRRRVSVHQDAPQSTADTVQVGLPDKVDDKWRGKNGAPEDTQLWVVTVTPWGGITFVPITHPDTILGFKDHAVAADSEVRVTYNWGGDFTGTVINTFYPRLPNEWSVPYHHVFT</sequence>
<feature type="region of interest" description="Disordered" evidence="1">
    <location>
        <begin position="100"/>
        <end position="182"/>
    </location>
</feature>
<dbReference type="RefSeq" id="WP_189986733.1">
    <property type="nucleotide sequence ID" value="NZ_BNBF01000048.1"/>
</dbReference>